<dbReference type="PROSITE" id="PS51257">
    <property type="entry name" value="PROKAR_LIPOPROTEIN"/>
    <property type="match status" value="1"/>
</dbReference>
<keyword evidence="2" id="KW-1185">Reference proteome</keyword>
<dbReference type="EMBL" id="SLWA01000010">
    <property type="protein sequence ID" value="TCN52616.1"/>
    <property type="molecule type" value="Genomic_DNA"/>
</dbReference>
<reference evidence="1 2" key="1">
    <citation type="journal article" date="2015" name="Stand. Genomic Sci.">
        <title>Genomic Encyclopedia of Bacterial and Archaeal Type Strains, Phase III: the genomes of soil and plant-associated and newly described type strains.</title>
        <authorList>
            <person name="Whitman W.B."/>
            <person name="Woyke T."/>
            <person name="Klenk H.P."/>
            <person name="Zhou Y."/>
            <person name="Lilburn T.G."/>
            <person name="Beck B.J."/>
            <person name="De Vos P."/>
            <person name="Vandamme P."/>
            <person name="Eisen J.A."/>
            <person name="Garrity G."/>
            <person name="Hugenholtz P."/>
            <person name="Kyrpides N.C."/>
        </authorList>
    </citation>
    <scope>NUCLEOTIDE SEQUENCE [LARGE SCALE GENOMIC DNA]</scope>
    <source>
        <strain evidence="1 2">P5626</strain>
    </source>
</reference>
<dbReference type="RefSeq" id="WP_132037751.1">
    <property type="nucleotide sequence ID" value="NZ_JBDSHJ010000011.1"/>
</dbReference>
<gene>
    <name evidence="1" type="ORF">EV142_110158</name>
</gene>
<protein>
    <recommendedName>
        <fullName evidence="3">DUF4843 domain-containing protein</fullName>
    </recommendedName>
</protein>
<evidence type="ECO:0008006" key="3">
    <source>
        <dbReference type="Google" id="ProtNLM"/>
    </source>
</evidence>
<proteinExistence type="predicted"/>
<organism evidence="1 2">
    <name type="scientific">Flavobacterium circumlabens</name>
    <dbReference type="NCBI Taxonomy" id="2133765"/>
    <lineage>
        <taxon>Bacteria</taxon>
        <taxon>Pseudomonadati</taxon>
        <taxon>Bacteroidota</taxon>
        <taxon>Flavobacteriia</taxon>
        <taxon>Flavobacteriales</taxon>
        <taxon>Flavobacteriaceae</taxon>
        <taxon>Flavobacterium</taxon>
    </lineage>
</organism>
<evidence type="ECO:0000313" key="2">
    <source>
        <dbReference type="Proteomes" id="UP000295270"/>
    </source>
</evidence>
<name>A0ABY2AVZ4_9FLAO</name>
<dbReference type="Proteomes" id="UP000295270">
    <property type="component" value="Unassembled WGS sequence"/>
</dbReference>
<evidence type="ECO:0000313" key="1">
    <source>
        <dbReference type="EMBL" id="TCN52616.1"/>
    </source>
</evidence>
<sequence length="283" mass="32821">MRNYLYFMYLAILFSCSTEDRSSKSEIRNHKADFILTKNIERIDWSNIQTGELLKFDVKIKDFDTSPDVQYVLKPITTDVTKHQRNKLDYNFQEEIKVSASGIISSAKDSILIRKTKDSIIIKRPNSSFFVSILNPGNFTQQYELRKMSANKYVAGSTQEILFSAVKIEVYTWNEQTDNSTLFSNSKHSRYYEFIIDDGDQTNDTYLTNSDSKENTYVALYNGNKYNGSISINKPMTFSEKINTQKGAQVVPNWILSELKITQKRNHEPDNIINYNNLILIQK</sequence>
<accession>A0ABY2AVZ4</accession>
<comment type="caution">
    <text evidence="1">The sequence shown here is derived from an EMBL/GenBank/DDBJ whole genome shotgun (WGS) entry which is preliminary data.</text>
</comment>